<protein>
    <submittedName>
        <fullName evidence="1">Uncharacterized protein</fullName>
    </submittedName>
</protein>
<reference evidence="1" key="1">
    <citation type="journal article" date="2023" name="Mol. Ecol. Resour.">
        <title>Chromosome-level genome assembly of a triploid poplar Populus alba 'Berolinensis'.</title>
        <authorList>
            <person name="Chen S."/>
            <person name="Yu Y."/>
            <person name="Wang X."/>
            <person name="Wang S."/>
            <person name="Zhang T."/>
            <person name="Zhou Y."/>
            <person name="He R."/>
            <person name="Meng N."/>
            <person name="Wang Y."/>
            <person name="Liu W."/>
            <person name="Liu Z."/>
            <person name="Liu J."/>
            <person name="Guo Q."/>
            <person name="Huang H."/>
            <person name="Sederoff R.R."/>
            <person name="Wang G."/>
            <person name="Qu G."/>
            <person name="Chen S."/>
        </authorList>
    </citation>
    <scope>NUCLEOTIDE SEQUENCE</scope>
    <source>
        <strain evidence="1">SC-2020</strain>
    </source>
</reference>
<gene>
    <name evidence="1" type="ORF">NC653_007855</name>
</gene>
<comment type="caution">
    <text evidence="1">The sequence shown here is derived from an EMBL/GenBank/DDBJ whole genome shotgun (WGS) entry which is preliminary data.</text>
</comment>
<evidence type="ECO:0000313" key="2">
    <source>
        <dbReference type="Proteomes" id="UP001164929"/>
    </source>
</evidence>
<dbReference type="Proteomes" id="UP001164929">
    <property type="component" value="Chromosome 3"/>
</dbReference>
<accession>A0AAD6W7X1</accession>
<proteinExistence type="predicted"/>
<dbReference type="AlphaFoldDB" id="A0AAD6W7X1"/>
<organism evidence="1 2">
    <name type="scientific">Populus alba x Populus x berolinensis</name>
    <dbReference type="NCBI Taxonomy" id="444605"/>
    <lineage>
        <taxon>Eukaryota</taxon>
        <taxon>Viridiplantae</taxon>
        <taxon>Streptophyta</taxon>
        <taxon>Embryophyta</taxon>
        <taxon>Tracheophyta</taxon>
        <taxon>Spermatophyta</taxon>
        <taxon>Magnoliopsida</taxon>
        <taxon>eudicotyledons</taxon>
        <taxon>Gunneridae</taxon>
        <taxon>Pentapetalae</taxon>
        <taxon>rosids</taxon>
        <taxon>fabids</taxon>
        <taxon>Malpighiales</taxon>
        <taxon>Salicaceae</taxon>
        <taxon>Saliceae</taxon>
        <taxon>Populus</taxon>
    </lineage>
</organism>
<sequence length="30" mass="3417">MYAYLMRSKHSFVESSMSFPLMDVAATSTK</sequence>
<evidence type="ECO:0000313" key="1">
    <source>
        <dbReference type="EMBL" id="KAJ7002498.1"/>
    </source>
</evidence>
<name>A0AAD6W7X1_9ROSI</name>
<dbReference type="EMBL" id="JAQIZT010000003">
    <property type="protein sequence ID" value="KAJ7002498.1"/>
    <property type="molecule type" value="Genomic_DNA"/>
</dbReference>
<keyword evidence="2" id="KW-1185">Reference proteome</keyword>